<dbReference type="EMBL" id="QTSX02006397">
    <property type="protein sequence ID" value="KAJ9055504.1"/>
    <property type="molecule type" value="Genomic_DNA"/>
</dbReference>
<comment type="caution">
    <text evidence="1">The sequence shown here is derived from an EMBL/GenBank/DDBJ whole genome shotgun (WGS) entry which is preliminary data.</text>
</comment>
<organism evidence="1 2">
    <name type="scientific">Entomophthora muscae</name>
    <dbReference type="NCBI Taxonomy" id="34485"/>
    <lineage>
        <taxon>Eukaryota</taxon>
        <taxon>Fungi</taxon>
        <taxon>Fungi incertae sedis</taxon>
        <taxon>Zoopagomycota</taxon>
        <taxon>Entomophthoromycotina</taxon>
        <taxon>Entomophthoromycetes</taxon>
        <taxon>Entomophthorales</taxon>
        <taxon>Entomophthoraceae</taxon>
        <taxon>Entomophthora</taxon>
    </lineage>
</organism>
<accession>A0ACC2RZM4</accession>
<reference evidence="1" key="1">
    <citation type="submission" date="2022-04" db="EMBL/GenBank/DDBJ databases">
        <title>Genome of the entomopathogenic fungus Entomophthora muscae.</title>
        <authorList>
            <person name="Elya C."/>
            <person name="Lovett B.R."/>
            <person name="Lee E."/>
            <person name="Macias A.M."/>
            <person name="Hajek A.E."/>
            <person name="De Bivort B.L."/>
            <person name="Kasson M.T."/>
            <person name="De Fine Licht H.H."/>
            <person name="Stajich J.E."/>
        </authorList>
    </citation>
    <scope>NUCLEOTIDE SEQUENCE</scope>
    <source>
        <strain evidence="1">Berkeley</strain>
    </source>
</reference>
<protein>
    <submittedName>
        <fullName evidence="1">Uncharacterized protein</fullName>
    </submittedName>
</protein>
<evidence type="ECO:0000313" key="2">
    <source>
        <dbReference type="Proteomes" id="UP001165960"/>
    </source>
</evidence>
<sequence>MTEEISPKPSQIQSHIGLDDLDSMSDFSDGELNAIASKVPITPKINKNVSQNEPMETQSQANQNHFGLSVKIQDKKIKLSSKPNESQVASISSTSLPLREVNKINPGNVMPDDYEALNRLYYMYLYPYRLFFK</sequence>
<proteinExistence type="predicted"/>
<evidence type="ECO:0000313" key="1">
    <source>
        <dbReference type="EMBL" id="KAJ9055504.1"/>
    </source>
</evidence>
<name>A0ACC2RZM4_9FUNG</name>
<dbReference type="Proteomes" id="UP001165960">
    <property type="component" value="Unassembled WGS sequence"/>
</dbReference>
<gene>
    <name evidence="1" type="ORF">DSO57_1003205</name>
</gene>
<keyword evidence="2" id="KW-1185">Reference proteome</keyword>